<dbReference type="NCBIfam" id="NF005955">
    <property type="entry name" value="PRK08032.1"/>
    <property type="match status" value="1"/>
</dbReference>
<dbReference type="GO" id="GO:0007155">
    <property type="term" value="P:cell adhesion"/>
    <property type="evidence" value="ECO:0007669"/>
    <property type="project" value="InterPro"/>
</dbReference>
<dbReference type="GO" id="GO:0009421">
    <property type="term" value="C:bacterial-type flagellum filament cap"/>
    <property type="evidence" value="ECO:0007669"/>
    <property type="project" value="InterPro"/>
</dbReference>
<dbReference type="Pfam" id="PF02465">
    <property type="entry name" value="FliD_N"/>
    <property type="match status" value="1"/>
</dbReference>
<evidence type="ECO:0000256" key="7">
    <source>
        <dbReference type="RuleBase" id="RU362066"/>
    </source>
</evidence>
<comment type="function">
    <text evidence="6">Required for the morphogenesis and for the elongation of the flagellar filament by facilitating polymerization of the flagellin monomers at the tip of growing filament. Forms a capping structure, which prevents flagellin subunits (transported through the central channel of the flagellum) from leaking out without polymerization at the distal end.</text>
</comment>
<evidence type="ECO:0000256" key="5">
    <source>
        <dbReference type="ARBA" id="ARBA00023143"/>
    </source>
</evidence>
<dbReference type="GeneID" id="66902801"/>
<protein>
    <recommendedName>
        <fullName evidence="3 7">Flagellar hook-associated protein 2</fullName>
        <shortName evidence="7">HAP2</shortName>
    </recommendedName>
    <alternativeName>
        <fullName evidence="7">Flagellar cap protein</fullName>
    </alternativeName>
</protein>
<dbReference type="InterPro" id="IPR040026">
    <property type="entry name" value="FliD"/>
</dbReference>
<proteinExistence type="inferred from homology"/>
<accession>A0AB38G097</accession>
<evidence type="ECO:0000256" key="2">
    <source>
        <dbReference type="ARBA" id="ARBA00011255"/>
    </source>
</evidence>
<keyword evidence="7" id="KW-0964">Secreted</keyword>
<evidence type="ECO:0000256" key="6">
    <source>
        <dbReference type="ARBA" id="ARBA00025175"/>
    </source>
</evidence>
<evidence type="ECO:0000259" key="9">
    <source>
        <dbReference type="Pfam" id="PF07195"/>
    </source>
</evidence>
<keyword evidence="11" id="KW-0282">Flagellum</keyword>
<comment type="subcellular location">
    <subcellularLocation>
        <location evidence="7">Secreted</location>
    </subcellularLocation>
    <subcellularLocation>
        <location evidence="7">Bacterial flagellum</location>
    </subcellularLocation>
</comment>
<keyword evidence="4" id="KW-0175">Coiled coil</keyword>
<keyword evidence="11" id="KW-0966">Cell projection</keyword>
<dbReference type="PANTHER" id="PTHR30288:SF0">
    <property type="entry name" value="FLAGELLAR HOOK-ASSOCIATED PROTEIN 2"/>
    <property type="match status" value="1"/>
</dbReference>
<dbReference type="PANTHER" id="PTHR30288">
    <property type="entry name" value="FLAGELLAR CAP/ASSEMBLY PROTEIN FLID"/>
    <property type="match status" value="1"/>
</dbReference>
<dbReference type="Pfam" id="PF07195">
    <property type="entry name" value="FliD_C"/>
    <property type="match status" value="1"/>
</dbReference>
<dbReference type="RefSeq" id="WP_038256757.1">
    <property type="nucleotide sequence ID" value="NZ_CAKMYC010000002.1"/>
</dbReference>
<evidence type="ECO:0000259" key="8">
    <source>
        <dbReference type="Pfam" id="PF02465"/>
    </source>
</evidence>
<evidence type="ECO:0000313" key="12">
    <source>
        <dbReference type="Proteomes" id="UP000251313"/>
    </source>
</evidence>
<dbReference type="Proteomes" id="UP000251313">
    <property type="component" value="Unassembled WGS sequence"/>
</dbReference>
<dbReference type="AlphaFoldDB" id="A0AB38G097"/>
<feature type="domain" description="Flagellar hook-associated protein 2 N-terminal" evidence="8">
    <location>
        <begin position="12"/>
        <end position="106"/>
    </location>
</feature>
<dbReference type="EMBL" id="RBIZ01000003">
    <property type="protein sequence ID" value="RKR64055.1"/>
    <property type="molecule type" value="Genomic_DNA"/>
</dbReference>
<sequence>MASISNLGAGTNLNLNDLYTQLETAEQSKLNIITRQQSTYNAQLSAWGKLQSSLQSLQTATANLGKADTWSSTTVTSTNTAFTATSTSGASVGSYTINVAQLAKAQALTTGKQASNTAQLGATTGGTRDITITQPGTKTPLKVTLSDSDTSLNGIASAINKSGGNVNATVIKATDGDYRLMLTSKSTGVSGDMTVTVTGDDTLQGVIGFDSSSQTGAMTLQTKSQNAKVTVNNIDIERESNTISDVLPGVTLSLKAQSKADENLELSRSTDTNKKAITDWVAAYNSLQSTIASLTKYVKVDPGKAQSTDSGPLIGDSQVRSVQADLRGLLTEVQSGGAYKLMTQLGITQDPNIGADGSLGNLKIDDKKLTQALTDNPEGVQSYFMGDGKTTGFATMMNNKLTTMLSTTTGKEGVVQNAKNGINSTLKSLDQRYDDMQASIDATMARYKTQFTNLSSLVNKLTNTSNYLTQQFTKSS</sequence>
<keyword evidence="11" id="KW-0969">Cilium</keyword>
<comment type="subunit">
    <text evidence="2 7">Homopentamer.</text>
</comment>
<gene>
    <name evidence="11" type="primary">fliD</name>
    <name evidence="10" type="ORF">C7387_0733</name>
    <name evidence="11" type="ORF">NCTC11967_04141</name>
</gene>
<dbReference type="InterPro" id="IPR010809">
    <property type="entry name" value="FliD_C"/>
</dbReference>
<reference evidence="11 12" key="1">
    <citation type="submission" date="2018-06" db="EMBL/GenBank/DDBJ databases">
        <authorList>
            <consortium name="Pathogen Informatics"/>
            <person name="Doyle S."/>
        </authorList>
    </citation>
    <scope>NUCLEOTIDE SEQUENCE [LARGE SCALE GENOMIC DNA]</scope>
    <source>
        <strain evidence="11 12">NCTC11967</strain>
    </source>
</reference>
<organism evidence="11 12">
    <name type="scientific">Yokenella regensburgei</name>
    <dbReference type="NCBI Taxonomy" id="158877"/>
    <lineage>
        <taxon>Bacteria</taxon>
        <taxon>Pseudomonadati</taxon>
        <taxon>Pseudomonadota</taxon>
        <taxon>Gammaproteobacteria</taxon>
        <taxon>Enterobacterales</taxon>
        <taxon>Enterobacteriaceae</taxon>
        <taxon>Yokenella</taxon>
    </lineage>
</organism>
<comment type="caution">
    <text evidence="11">The sequence shown here is derived from an EMBL/GenBank/DDBJ whole genome shotgun (WGS) entry which is preliminary data.</text>
</comment>
<evidence type="ECO:0000256" key="4">
    <source>
        <dbReference type="ARBA" id="ARBA00023054"/>
    </source>
</evidence>
<dbReference type="EMBL" id="UAVL01000020">
    <property type="protein sequence ID" value="SQA65118.1"/>
    <property type="molecule type" value="Genomic_DNA"/>
</dbReference>
<name>A0AB38G097_9ENTR</name>
<dbReference type="GO" id="GO:0005576">
    <property type="term" value="C:extracellular region"/>
    <property type="evidence" value="ECO:0007669"/>
    <property type="project" value="UniProtKB-SubCell"/>
</dbReference>
<comment type="similarity">
    <text evidence="1 7">Belongs to the FliD family.</text>
</comment>
<dbReference type="Proteomes" id="UP000267341">
    <property type="component" value="Unassembled WGS sequence"/>
</dbReference>
<dbReference type="GO" id="GO:0071973">
    <property type="term" value="P:bacterial-type flagellum-dependent cell motility"/>
    <property type="evidence" value="ECO:0007669"/>
    <property type="project" value="TreeGrafter"/>
</dbReference>
<evidence type="ECO:0000313" key="13">
    <source>
        <dbReference type="Proteomes" id="UP000267341"/>
    </source>
</evidence>
<dbReference type="GO" id="GO:0009424">
    <property type="term" value="C:bacterial-type flagellum hook"/>
    <property type="evidence" value="ECO:0007669"/>
    <property type="project" value="UniProtKB-UniRule"/>
</dbReference>
<evidence type="ECO:0000256" key="1">
    <source>
        <dbReference type="ARBA" id="ARBA00009764"/>
    </source>
</evidence>
<comment type="function">
    <text evidence="7">Required for morphogenesis and for the elongation of the flagellar filament by facilitating polymerization of the flagellin monomers at the tip of growing filament. Forms a capping structure, which prevents flagellin subunits (transported through the central channel of the flagellum) from leaking out without polymerization at the distal end.</text>
</comment>
<evidence type="ECO:0000313" key="10">
    <source>
        <dbReference type="EMBL" id="RKR64055.1"/>
    </source>
</evidence>
<keyword evidence="13" id="KW-1185">Reference proteome</keyword>
<feature type="domain" description="Flagellar hook-associated protein 2 C-terminal" evidence="9">
    <location>
        <begin position="224"/>
        <end position="462"/>
    </location>
</feature>
<dbReference type="InterPro" id="IPR003481">
    <property type="entry name" value="FliD_N"/>
</dbReference>
<evidence type="ECO:0000313" key="11">
    <source>
        <dbReference type="EMBL" id="SQA65118.1"/>
    </source>
</evidence>
<evidence type="ECO:0000256" key="3">
    <source>
        <dbReference type="ARBA" id="ARBA00016246"/>
    </source>
</evidence>
<reference evidence="10 13" key="2">
    <citation type="submission" date="2018-10" db="EMBL/GenBank/DDBJ databases">
        <title>Genomic Encyclopedia of Type Strains, Phase IV (KMG-IV): sequencing the most valuable type-strain genomes for metagenomic binning, comparative biology and taxonomic classification.</title>
        <authorList>
            <person name="Goeker M."/>
        </authorList>
    </citation>
    <scope>NUCLEOTIDE SEQUENCE [LARGE SCALE GENOMIC DNA]</scope>
    <source>
        <strain evidence="10 13">DSM 5079</strain>
    </source>
</reference>
<keyword evidence="5 7" id="KW-0975">Bacterial flagellum</keyword>